<dbReference type="Proteomes" id="UP001210770">
    <property type="component" value="Chromosome"/>
</dbReference>
<evidence type="ECO:0000313" key="1">
    <source>
        <dbReference type="EMBL" id="WCE70998.1"/>
    </source>
</evidence>
<dbReference type="AlphaFoldDB" id="A0AAX3LRX9"/>
<proteinExistence type="predicted"/>
<sequence>MTASDKCTNQIKNILLCRSHPHKTFAANYTKVSFADSMLSTDTSYSGGVPPLSDLETS</sequence>
<protein>
    <submittedName>
        <fullName evidence="1">Uncharacterized protein</fullName>
    </submittedName>
</protein>
<evidence type="ECO:0000313" key="2">
    <source>
        <dbReference type="Proteomes" id="UP001210770"/>
    </source>
</evidence>
<dbReference type="EMBL" id="CP116423">
    <property type="protein sequence ID" value="WCE70998.1"/>
    <property type="molecule type" value="Genomic_DNA"/>
</dbReference>
<dbReference type="RefSeq" id="WP_271689189.1">
    <property type="nucleotide sequence ID" value="NZ_CP116423.1"/>
</dbReference>
<name>A0AAX3LRX9_9RHOB</name>
<organism evidence="1 2">
    <name type="scientific">Sulfitobacter faviae</name>
    <dbReference type="NCBI Taxonomy" id="1775881"/>
    <lineage>
        <taxon>Bacteria</taxon>
        <taxon>Pseudomonadati</taxon>
        <taxon>Pseudomonadota</taxon>
        <taxon>Alphaproteobacteria</taxon>
        <taxon>Rhodobacterales</taxon>
        <taxon>Roseobacteraceae</taxon>
        <taxon>Sulfitobacter</taxon>
    </lineage>
</organism>
<reference evidence="1" key="1">
    <citation type="submission" date="2023-01" db="EMBL/GenBank/DDBJ databases">
        <title>Comparative genomic analysis of cold water coral derived Sulfitobacter faviae: insights into their metabolism and habitat adaptation.</title>
        <authorList>
            <person name="Guo Y."/>
            <person name="Lin S."/>
            <person name="Huang Z."/>
            <person name="Tang K."/>
            <person name="Wang X."/>
        </authorList>
    </citation>
    <scope>NUCLEOTIDE SEQUENCE</scope>
    <source>
        <strain evidence="1">SCSIO W_1865</strain>
    </source>
</reference>
<gene>
    <name evidence="1" type="ORF">PL336_03930</name>
</gene>
<accession>A0AAX3LRX9</accession>